<proteinExistence type="predicted"/>
<dbReference type="InterPro" id="IPR045886">
    <property type="entry name" value="ThiF/MoeB/HesA"/>
</dbReference>
<dbReference type="AlphaFoldDB" id="A0A7S4PJ26"/>
<evidence type="ECO:0000256" key="1">
    <source>
        <dbReference type="SAM" id="MobiDB-lite"/>
    </source>
</evidence>
<organism evidence="3">
    <name type="scientific">Guillardia theta</name>
    <name type="common">Cryptophyte</name>
    <name type="synonym">Cryptomonas phi</name>
    <dbReference type="NCBI Taxonomy" id="55529"/>
    <lineage>
        <taxon>Eukaryota</taxon>
        <taxon>Cryptophyceae</taxon>
        <taxon>Pyrenomonadales</taxon>
        <taxon>Geminigeraceae</taxon>
        <taxon>Guillardia</taxon>
    </lineage>
</organism>
<feature type="compositionally biased region" description="Acidic residues" evidence="1">
    <location>
        <begin position="328"/>
        <end position="338"/>
    </location>
</feature>
<protein>
    <recommendedName>
        <fullName evidence="2">THIF-type NAD/FAD binding fold domain-containing protein</fullName>
    </recommendedName>
</protein>
<dbReference type="CDD" id="cd00755">
    <property type="entry name" value="YgdL_like"/>
    <property type="match status" value="1"/>
</dbReference>
<gene>
    <name evidence="3" type="ORF">GTHE00462_LOCUS36506</name>
</gene>
<dbReference type="InterPro" id="IPR035985">
    <property type="entry name" value="Ubiquitin-activating_enz"/>
</dbReference>
<dbReference type="Pfam" id="PF00899">
    <property type="entry name" value="ThiF"/>
    <property type="match status" value="1"/>
</dbReference>
<feature type="region of interest" description="Disordered" evidence="1">
    <location>
        <begin position="317"/>
        <end position="338"/>
    </location>
</feature>
<evidence type="ECO:0000313" key="3">
    <source>
        <dbReference type="EMBL" id="CAE2336512.1"/>
    </source>
</evidence>
<dbReference type="EMBL" id="HBKN01046745">
    <property type="protein sequence ID" value="CAE2336512.1"/>
    <property type="molecule type" value="Transcribed_RNA"/>
</dbReference>
<dbReference type="GO" id="GO:0061503">
    <property type="term" value="F:tRNA threonylcarbamoyladenosine dehydratase"/>
    <property type="evidence" value="ECO:0007669"/>
    <property type="project" value="TreeGrafter"/>
</dbReference>
<dbReference type="PANTHER" id="PTHR43267:SF1">
    <property type="entry name" value="TRNA THREONYLCARBAMOYLADENOSINE DEHYDRATASE"/>
    <property type="match status" value="1"/>
</dbReference>
<dbReference type="InterPro" id="IPR000594">
    <property type="entry name" value="ThiF_NAD_FAD-bd"/>
</dbReference>
<dbReference type="GO" id="GO:0008641">
    <property type="term" value="F:ubiquitin-like modifier activating enzyme activity"/>
    <property type="evidence" value="ECO:0007669"/>
    <property type="project" value="InterPro"/>
</dbReference>
<dbReference type="PANTHER" id="PTHR43267">
    <property type="entry name" value="TRNA THREONYLCARBAMOYLADENOSINE DEHYDRATASE"/>
    <property type="match status" value="1"/>
</dbReference>
<sequence length="338" mass="37259">MSTVLQHQLQVGASLTLGAISLYYIYKRLASHVADDRVHHLNKTVKSDIGSTDTSDAWLERAKLLIGDSGIQNLKDAHVLVVGMGGVGSFAAEFLVRAGVGKLTIIDGDDVDPTNRNRQLCALVSTHHKYKVDVMKERLLDVNPAVKIEALAKFLECEECLTLIESGGFDYVVDCIDSLQPKLHLMHAALKSCVPIVSSMGAGGKVDPSKVDLADISKTDMDPFAKFIRKRLRRQFGILSGVACVFSTEKPDPNSIKVTDGSRYKKSYYGTISYLPAVFGIHAASLVIRELGYKKKIVYTKTKRHLLKQGRSAAYNSDFLTRQRGEQEGEQDDDEDEP</sequence>
<dbReference type="GO" id="GO:0061504">
    <property type="term" value="P:cyclic threonylcarbamoyladenosine biosynthetic process"/>
    <property type="evidence" value="ECO:0007669"/>
    <property type="project" value="TreeGrafter"/>
</dbReference>
<accession>A0A7S4PJ26</accession>
<evidence type="ECO:0000259" key="2">
    <source>
        <dbReference type="Pfam" id="PF00899"/>
    </source>
</evidence>
<reference evidence="3" key="1">
    <citation type="submission" date="2021-01" db="EMBL/GenBank/DDBJ databases">
        <authorList>
            <person name="Corre E."/>
            <person name="Pelletier E."/>
            <person name="Niang G."/>
            <person name="Scheremetjew M."/>
            <person name="Finn R."/>
            <person name="Kale V."/>
            <person name="Holt S."/>
            <person name="Cochrane G."/>
            <person name="Meng A."/>
            <person name="Brown T."/>
            <person name="Cohen L."/>
        </authorList>
    </citation>
    <scope>NUCLEOTIDE SEQUENCE</scope>
    <source>
        <strain evidence="3">CCMP 2712</strain>
    </source>
</reference>
<feature type="domain" description="THIF-type NAD/FAD binding fold" evidence="2">
    <location>
        <begin position="65"/>
        <end position="295"/>
    </location>
</feature>
<name>A0A7S4PJ26_GUITH</name>
<dbReference type="Gene3D" id="3.40.50.720">
    <property type="entry name" value="NAD(P)-binding Rossmann-like Domain"/>
    <property type="match status" value="1"/>
</dbReference>
<dbReference type="SUPFAM" id="SSF69572">
    <property type="entry name" value="Activating enzymes of the ubiquitin-like proteins"/>
    <property type="match status" value="1"/>
</dbReference>